<dbReference type="SMART" id="SM00280">
    <property type="entry name" value="KAZAL"/>
    <property type="match status" value="1"/>
</dbReference>
<organism evidence="9 10">
    <name type="scientific">Gopherus agassizii</name>
    <name type="common">Agassiz's desert tortoise</name>
    <dbReference type="NCBI Taxonomy" id="38772"/>
    <lineage>
        <taxon>Eukaryota</taxon>
        <taxon>Metazoa</taxon>
        <taxon>Chordata</taxon>
        <taxon>Craniata</taxon>
        <taxon>Vertebrata</taxon>
        <taxon>Euteleostomi</taxon>
        <taxon>Archelosauria</taxon>
        <taxon>Testudinata</taxon>
        <taxon>Testudines</taxon>
        <taxon>Cryptodira</taxon>
        <taxon>Durocryptodira</taxon>
        <taxon>Testudinoidea</taxon>
        <taxon>Testudinidae</taxon>
        <taxon>Gopherus</taxon>
    </lineage>
</organism>
<keyword evidence="5" id="KW-0677">Repeat</keyword>
<feature type="domain" description="Kazal-like" evidence="8">
    <location>
        <begin position="5"/>
        <end position="66"/>
    </location>
</feature>
<dbReference type="PROSITE" id="PS00282">
    <property type="entry name" value="KAZAL_1"/>
    <property type="match status" value="1"/>
</dbReference>
<reference evidence="10" key="1">
    <citation type="journal article" date="2017" name="PLoS ONE">
        <title>The Agassiz's desert tortoise genome provides a resource for the conservation of a threatened species.</title>
        <authorList>
            <person name="Tollis M."/>
            <person name="DeNardo D.F."/>
            <person name="Cornelius J.A."/>
            <person name="Dolby G.A."/>
            <person name="Edwards T."/>
            <person name="Henen B.T."/>
            <person name="Karl A.E."/>
            <person name="Murphy R.W."/>
            <person name="Kusumi K."/>
        </authorList>
    </citation>
    <scope>NUCLEOTIDE SEQUENCE [LARGE SCALE GENOMIC DNA]</scope>
</reference>
<accession>A0A452I2H5</accession>
<sequence length="67" mass="7802">YFFFNPYFGFCTEYKKAPEICTMEYKPVCGTDGKTYSNKCYFCAAVYDHFNGDFIIHVESSTPCPYT</sequence>
<dbReference type="InterPro" id="IPR036058">
    <property type="entry name" value="Kazal_dom_sf"/>
</dbReference>
<dbReference type="Proteomes" id="UP000291020">
    <property type="component" value="Unassembled WGS sequence"/>
</dbReference>
<dbReference type="Pfam" id="PF00050">
    <property type="entry name" value="Kazal_1"/>
    <property type="match status" value="1"/>
</dbReference>
<evidence type="ECO:0000313" key="9">
    <source>
        <dbReference type="Ensembl" id="ENSGAGP00000021736.1"/>
    </source>
</evidence>
<dbReference type="PROSITE" id="PS51465">
    <property type="entry name" value="KAZAL_2"/>
    <property type="match status" value="1"/>
</dbReference>
<dbReference type="FunFam" id="3.30.60.30:FF:000037">
    <property type="entry name" value="Ovomucoid"/>
    <property type="match status" value="1"/>
</dbReference>
<evidence type="ECO:0000256" key="2">
    <source>
        <dbReference type="ARBA" id="ARBA00019248"/>
    </source>
</evidence>
<evidence type="ECO:0000256" key="4">
    <source>
        <dbReference type="ARBA" id="ARBA00022690"/>
    </source>
</evidence>
<keyword evidence="10" id="KW-1185">Reference proteome</keyword>
<dbReference type="PANTHER" id="PTHR47729:SF1">
    <property type="entry name" value="OVOMUCOID-LIKE-RELATED"/>
    <property type="match status" value="1"/>
</dbReference>
<evidence type="ECO:0000259" key="8">
    <source>
        <dbReference type="PROSITE" id="PS51465"/>
    </source>
</evidence>
<protein>
    <recommendedName>
        <fullName evidence="2">Ovomucoid</fullName>
    </recommendedName>
</protein>
<evidence type="ECO:0000256" key="6">
    <source>
        <dbReference type="ARBA" id="ARBA00022900"/>
    </source>
</evidence>
<dbReference type="InterPro" id="IPR051597">
    <property type="entry name" value="Bifunctional_prot_inhibitor"/>
</dbReference>
<keyword evidence="7" id="KW-1015">Disulfide bond</keyword>
<dbReference type="GO" id="GO:0005576">
    <property type="term" value="C:extracellular region"/>
    <property type="evidence" value="ECO:0007669"/>
    <property type="project" value="UniProtKB-SubCell"/>
</dbReference>
<dbReference type="Ensembl" id="ENSGAGT00000024761.1">
    <property type="protein sequence ID" value="ENSGAGP00000021736.1"/>
    <property type="gene ID" value="ENSGAGG00000015952.1"/>
</dbReference>
<evidence type="ECO:0000256" key="5">
    <source>
        <dbReference type="ARBA" id="ARBA00022737"/>
    </source>
</evidence>
<evidence type="ECO:0000256" key="7">
    <source>
        <dbReference type="ARBA" id="ARBA00023157"/>
    </source>
</evidence>
<keyword evidence="4" id="KW-0646">Protease inhibitor</keyword>
<evidence type="ECO:0000313" key="10">
    <source>
        <dbReference type="Proteomes" id="UP000291020"/>
    </source>
</evidence>
<dbReference type="InterPro" id="IPR001239">
    <property type="entry name" value="Prot_inh_Kazal-m"/>
</dbReference>
<reference evidence="9" key="2">
    <citation type="submission" date="2025-08" db="UniProtKB">
        <authorList>
            <consortium name="Ensembl"/>
        </authorList>
    </citation>
    <scope>IDENTIFICATION</scope>
</reference>
<keyword evidence="6" id="KW-0722">Serine protease inhibitor</keyword>
<name>A0A452I2H5_9SAUR</name>
<dbReference type="InterPro" id="IPR002350">
    <property type="entry name" value="Kazal_dom"/>
</dbReference>
<keyword evidence="3" id="KW-0964">Secreted</keyword>
<dbReference type="Gene3D" id="3.30.60.30">
    <property type="match status" value="1"/>
</dbReference>
<proteinExistence type="predicted"/>
<comment type="subcellular location">
    <subcellularLocation>
        <location evidence="1">Secreted</location>
    </subcellularLocation>
</comment>
<evidence type="ECO:0000256" key="1">
    <source>
        <dbReference type="ARBA" id="ARBA00004613"/>
    </source>
</evidence>
<dbReference type="GO" id="GO:0004867">
    <property type="term" value="F:serine-type endopeptidase inhibitor activity"/>
    <property type="evidence" value="ECO:0007669"/>
    <property type="project" value="UniProtKB-KW"/>
</dbReference>
<reference evidence="9" key="3">
    <citation type="submission" date="2025-09" db="UniProtKB">
        <authorList>
            <consortium name="Ensembl"/>
        </authorList>
    </citation>
    <scope>IDENTIFICATION</scope>
</reference>
<dbReference type="SUPFAM" id="SSF100895">
    <property type="entry name" value="Kazal-type serine protease inhibitors"/>
    <property type="match status" value="1"/>
</dbReference>
<dbReference type="AlphaFoldDB" id="A0A452I2H5"/>
<evidence type="ECO:0000256" key="3">
    <source>
        <dbReference type="ARBA" id="ARBA00022525"/>
    </source>
</evidence>
<dbReference type="PRINTS" id="PR00290">
    <property type="entry name" value="KAZALINHBTR"/>
</dbReference>
<dbReference type="PANTHER" id="PTHR47729">
    <property type="entry name" value="SERINE PEPTIDASE INHIBITOR, KAZAL TYPE 2, TANDEM DUPLICATE 1-RELATED"/>
    <property type="match status" value="1"/>
</dbReference>